<evidence type="ECO:0000313" key="1">
    <source>
        <dbReference type="EMBL" id="EST27353.1"/>
    </source>
</evidence>
<dbReference type="Proteomes" id="UP000017984">
    <property type="component" value="Chromosome"/>
</dbReference>
<dbReference type="HOGENOM" id="CLU_1795431_0_0_11"/>
<protein>
    <submittedName>
        <fullName evidence="1">Uncharacterized protein</fullName>
    </submittedName>
</protein>
<dbReference type="RefSeq" id="WP_023549657.1">
    <property type="nucleotide sequence ID" value="NZ_CM002285.1"/>
</dbReference>
<comment type="caution">
    <text evidence="1">The sequence shown here is derived from an EMBL/GenBank/DDBJ whole genome shotgun (WGS) entry which is preliminary data.</text>
</comment>
<name>V6K5M3_STRRC</name>
<keyword evidence="2" id="KW-1185">Reference proteome</keyword>
<dbReference type="PATRIC" id="fig|1352936.5.peg.5312"/>
<dbReference type="EMBL" id="AWQX01000214">
    <property type="protein sequence ID" value="EST27353.1"/>
    <property type="molecule type" value="Genomic_DNA"/>
</dbReference>
<proteinExistence type="predicted"/>
<dbReference type="STRING" id="1352936.M878_25480"/>
<dbReference type="AlphaFoldDB" id="V6K5M3"/>
<reference evidence="1 2" key="1">
    <citation type="journal article" date="2014" name="Genome Announc.">
        <title>Draft Genome Sequence of Streptomyces roseochromogenes subsp. oscitans DS 12.976, Producer of the Aminocoumarin Antibiotic Clorobiocin.</title>
        <authorList>
            <person name="Ruckert C."/>
            <person name="Kalinowski J."/>
            <person name="Heide L."/>
            <person name="Apel A.K."/>
        </authorList>
    </citation>
    <scope>NUCLEOTIDE SEQUENCE [LARGE SCALE GENOMIC DNA]</scope>
    <source>
        <strain evidence="1 2">DS 12.976</strain>
    </source>
</reference>
<sequence>MSTDTPSSAEYIAQQARSLFQLLTARLKDADSPPRMDRWSAELWAVTEPEVRRHLLLLAAWEARTAAWNEQCADNVEGRYAREFTQCASSWVRLHPGEDADAFCTGQHPAAFAASSLAFDRDDLLVSLATAFRLIAHAALKDCP</sequence>
<accession>V6K5M3</accession>
<organism evidence="1 2">
    <name type="scientific">Streptomyces roseochromogenus subsp. oscitans DS 12.976</name>
    <dbReference type="NCBI Taxonomy" id="1352936"/>
    <lineage>
        <taxon>Bacteria</taxon>
        <taxon>Bacillati</taxon>
        <taxon>Actinomycetota</taxon>
        <taxon>Actinomycetes</taxon>
        <taxon>Kitasatosporales</taxon>
        <taxon>Streptomycetaceae</taxon>
        <taxon>Streptomyces</taxon>
    </lineage>
</organism>
<dbReference type="OrthoDB" id="5198150at2"/>
<gene>
    <name evidence="1" type="ORF">M878_25480</name>
</gene>
<evidence type="ECO:0000313" key="2">
    <source>
        <dbReference type="Proteomes" id="UP000017984"/>
    </source>
</evidence>